<dbReference type="Gene3D" id="2.10.109.10">
    <property type="entry name" value="Umud Fragment, subunit A"/>
    <property type="match status" value="1"/>
</dbReference>
<evidence type="ECO:0000256" key="11">
    <source>
        <dbReference type="ARBA" id="ARBA00023236"/>
    </source>
</evidence>
<dbReference type="GO" id="GO:0006260">
    <property type="term" value="P:DNA replication"/>
    <property type="evidence" value="ECO:0007669"/>
    <property type="project" value="UniProtKB-UniRule"/>
</dbReference>
<evidence type="ECO:0000256" key="2">
    <source>
        <dbReference type="ARBA" id="ARBA00022491"/>
    </source>
</evidence>
<dbReference type="InterPro" id="IPR015927">
    <property type="entry name" value="Peptidase_S24_S26A/B/C"/>
</dbReference>
<dbReference type="InterPro" id="IPR036390">
    <property type="entry name" value="WH_DNA-bd_sf"/>
</dbReference>
<dbReference type="PANTHER" id="PTHR33516">
    <property type="entry name" value="LEXA REPRESSOR"/>
    <property type="match status" value="1"/>
</dbReference>
<comment type="function">
    <text evidence="12">Represses a number of genes involved in the response to DNA damage (SOS response), including recA and lexA. In the presence of single-stranded DNA, RecA interacts with LexA causing an autocatalytic cleavage which disrupts the DNA-binding part of LexA, leading to derepression of the SOS regulon and eventually DNA repair.</text>
</comment>
<evidence type="ECO:0000256" key="8">
    <source>
        <dbReference type="ARBA" id="ARBA00023125"/>
    </source>
</evidence>
<dbReference type="InterPro" id="IPR006200">
    <property type="entry name" value="LexA"/>
</dbReference>
<dbReference type="SUPFAM" id="SSF51306">
    <property type="entry name" value="LexA/Signal peptidase"/>
    <property type="match status" value="1"/>
</dbReference>
<evidence type="ECO:0000256" key="12">
    <source>
        <dbReference type="HAMAP-Rule" id="MF_00015"/>
    </source>
</evidence>
<evidence type="ECO:0000256" key="5">
    <source>
        <dbReference type="ARBA" id="ARBA00022801"/>
    </source>
</evidence>
<name>A0A317MX72_9GAMM</name>
<evidence type="ECO:0000259" key="15">
    <source>
        <dbReference type="Pfam" id="PF01726"/>
    </source>
</evidence>
<dbReference type="EMBL" id="QGTJ01000003">
    <property type="protein sequence ID" value="PWV63118.1"/>
    <property type="molecule type" value="Genomic_DNA"/>
</dbReference>
<evidence type="ECO:0000259" key="14">
    <source>
        <dbReference type="Pfam" id="PF00717"/>
    </source>
</evidence>
<dbReference type="InterPro" id="IPR039418">
    <property type="entry name" value="LexA-like"/>
</dbReference>
<evidence type="ECO:0000256" key="7">
    <source>
        <dbReference type="ARBA" id="ARBA00023015"/>
    </source>
</evidence>
<dbReference type="InterPro" id="IPR036286">
    <property type="entry name" value="LexA/Signal_pep-like_sf"/>
</dbReference>
<dbReference type="InterPro" id="IPR006199">
    <property type="entry name" value="LexA_DNA-bd_dom"/>
</dbReference>
<dbReference type="GO" id="GO:0006281">
    <property type="term" value="P:DNA repair"/>
    <property type="evidence" value="ECO:0007669"/>
    <property type="project" value="UniProtKB-UniRule"/>
</dbReference>
<feature type="DNA-binding region" description="H-T-H motif" evidence="12">
    <location>
        <begin position="29"/>
        <end position="49"/>
    </location>
</feature>
<dbReference type="GO" id="GO:0004252">
    <property type="term" value="F:serine-type endopeptidase activity"/>
    <property type="evidence" value="ECO:0007669"/>
    <property type="project" value="UniProtKB-UniRule"/>
</dbReference>
<keyword evidence="9 12" id="KW-0804">Transcription</keyword>
<comment type="catalytic activity">
    <reaction evidence="12">
        <text>Hydrolysis of Ala-|-Gly bond in repressor LexA.</text>
        <dbReference type="EC" id="3.4.21.88"/>
    </reaction>
</comment>
<dbReference type="GO" id="GO:0006508">
    <property type="term" value="P:proteolysis"/>
    <property type="evidence" value="ECO:0007669"/>
    <property type="project" value="InterPro"/>
</dbReference>
<keyword evidence="17" id="KW-1185">Reference proteome</keyword>
<evidence type="ECO:0000256" key="6">
    <source>
        <dbReference type="ARBA" id="ARBA00022813"/>
    </source>
</evidence>
<dbReference type="SUPFAM" id="SSF46785">
    <property type="entry name" value="Winged helix' DNA-binding domain"/>
    <property type="match status" value="1"/>
</dbReference>
<dbReference type="GO" id="GO:0009432">
    <property type="term" value="P:SOS response"/>
    <property type="evidence" value="ECO:0007669"/>
    <property type="project" value="UniProtKB-UniRule"/>
</dbReference>
<keyword evidence="8 12" id="KW-0238">DNA-binding</keyword>
<keyword evidence="4 12" id="KW-0227">DNA damage</keyword>
<feature type="site" description="Cleavage; by autolysis" evidence="12">
    <location>
        <begin position="91"/>
        <end position="92"/>
    </location>
</feature>
<comment type="similarity">
    <text evidence="1 12 13">Belongs to the peptidase S24 family.</text>
</comment>
<keyword evidence="7 12" id="KW-0805">Transcription regulation</keyword>
<dbReference type="Gene3D" id="1.10.10.10">
    <property type="entry name" value="Winged helix-like DNA-binding domain superfamily/Winged helix DNA-binding domain"/>
    <property type="match status" value="1"/>
</dbReference>
<dbReference type="PRINTS" id="PR00726">
    <property type="entry name" value="LEXASERPTASE"/>
</dbReference>
<accession>A0A317MX72</accession>
<feature type="domain" description="Peptidase S24/S26A/S26B/S26C" evidence="14">
    <location>
        <begin position="84"/>
        <end position="197"/>
    </location>
</feature>
<evidence type="ECO:0000256" key="9">
    <source>
        <dbReference type="ARBA" id="ARBA00023163"/>
    </source>
</evidence>
<comment type="caution">
    <text evidence="16">The sequence shown here is derived from an EMBL/GenBank/DDBJ whole genome shotgun (WGS) entry which is preliminary data.</text>
</comment>
<dbReference type="InterPro" id="IPR050077">
    <property type="entry name" value="LexA_repressor"/>
</dbReference>
<evidence type="ECO:0000313" key="16">
    <source>
        <dbReference type="EMBL" id="PWV63118.1"/>
    </source>
</evidence>
<keyword evidence="5 12" id="KW-0378">Hydrolase</keyword>
<feature type="active site" description="For autocatalytic cleavage activity" evidence="12">
    <location>
        <position position="123"/>
    </location>
</feature>
<dbReference type="Pfam" id="PF01726">
    <property type="entry name" value="LexA_DNA_bind"/>
    <property type="match status" value="1"/>
</dbReference>
<dbReference type="CDD" id="cd06529">
    <property type="entry name" value="S24_LexA-like"/>
    <property type="match status" value="1"/>
</dbReference>
<dbReference type="EC" id="3.4.21.88" evidence="12"/>
<keyword evidence="11 12" id="KW-0742">SOS response</keyword>
<sequence>MNAAITPTQQRLLDILHTHQREYGEAPLLEEIAQALGIRSRGVVHRHLQALQAAGLIEIEPRRRRGIRLCGDDTAAEGDDAALPLLGRIAAGRPIEAVADQQTLDLRCLAGPNRYALRVQGESMIEAGILDGDTVIIEAAESARAGEIVVALLNGGEVTLKYYYPRPDGSVVLAPANSRMEPMRFAADQVSIQGRLVGQVRIY</sequence>
<evidence type="ECO:0000256" key="4">
    <source>
        <dbReference type="ARBA" id="ARBA00022763"/>
    </source>
</evidence>
<dbReference type="Pfam" id="PF00717">
    <property type="entry name" value="Peptidase_S24"/>
    <property type="match status" value="1"/>
</dbReference>
<dbReference type="GO" id="GO:0003677">
    <property type="term" value="F:DNA binding"/>
    <property type="evidence" value="ECO:0007669"/>
    <property type="project" value="UniProtKB-UniRule"/>
</dbReference>
<dbReference type="NCBIfam" id="TIGR00498">
    <property type="entry name" value="lexA"/>
    <property type="match status" value="1"/>
</dbReference>
<evidence type="ECO:0000256" key="1">
    <source>
        <dbReference type="ARBA" id="ARBA00007484"/>
    </source>
</evidence>
<dbReference type="AlphaFoldDB" id="A0A317MX72"/>
<dbReference type="RefSeq" id="WP_246004573.1">
    <property type="nucleotide sequence ID" value="NZ_QGTJ01000003.1"/>
</dbReference>
<evidence type="ECO:0000256" key="13">
    <source>
        <dbReference type="RuleBase" id="RU003991"/>
    </source>
</evidence>
<evidence type="ECO:0000256" key="3">
    <source>
        <dbReference type="ARBA" id="ARBA00022705"/>
    </source>
</evidence>
<keyword evidence="2 12" id="KW-0678">Repressor</keyword>
<feature type="domain" description="LexA repressor DNA-binding" evidence="15">
    <location>
        <begin position="4"/>
        <end position="66"/>
    </location>
</feature>
<dbReference type="PANTHER" id="PTHR33516:SF2">
    <property type="entry name" value="LEXA REPRESSOR-RELATED"/>
    <property type="match status" value="1"/>
</dbReference>
<comment type="subunit">
    <text evidence="12">Homodimer.</text>
</comment>
<dbReference type="InterPro" id="IPR006197">
    <property type="entry name" value="Peptidase_S24_LexA"/>
</dbReference>
<reference evidence="16 17" key="1">
    <citation type="submission" date="2018-05" db="EMBL/GenBank/DDBJ databases">
        <title>Genomic Encyclopedia of Type Strains, Phase IV (KMG-IV): sequencing the most valuable type-strain genomes for metagenomic binning, comparative biology and taxonomic classification.</title>
        <authorList>
            <person name="Goeker M."/>
        </authorList>
    </citation>
    <scope>NUCLEOTIDE SEQUENCE [LARGE SCALE GENOMIC DNA]</scope>
    <source>
        <strain evidence="16 17">DSM 23606</strain>
    </source>
</reference>
<keyword evidence="10 12" id="KW-0234">DNA repair</keyword>
<proteinExistence type="inferred from homology"/>
<protein>
    <recommendedName>
        <fullName evidence="12">LexA repressor</fullName>
        <ecNumber evidence="12">3.4.21.88</ecNumber>
    </recommendedName>
</protein>
<dbReference type="HAMAP" id="MF_00015">
    <property type="entry name" value="LexA"/>
    <property type="match status" value="1"/>
</dbReference>
<feature type="active site" description="For autocatalytic cleavage activity" evidence="12">
    <location>
        <position position="161"/>
    </location>
</feature>
<evidence type="ECO:0000313" key="17">
    <source>
        <dbReference type="Proteomes" id="UP000246569"/>
    </source>
</evidence>
<gene>
    <name evidence="12" type="primary">lexA</name>
    <name evidence="16" type="ORF">C7443_10342</name>
</gene>
<dbReference type="GO" id="GO:0045892">
    <property type="term" value="P:negative regulation of DNA-templated transcription"/>
    <property type="evidence" value="ECO:0007669"/>
    <property type="project" value="UniProtKB-UniRule"/>
</dbReference>
<keyword evidence="6 12" id="KW-0068">Autocatalytic cleavage</keyword>
<organism evidence="16 17">
    <name type="scientific">Plasticicumulans acidivorans</name>
    <dbReference type="NCBI Taxonomy" id="886464"/>
    <lineage>
        <taxon>Bacteria</taxon>
        <taxon>Pseudomonadati</taxon>
        <taxon>Pseudomonadota</taxon>
        <taxon>Gammaproteobacteria</taxon>
        <taxon>Candidatus Competibacteraceae</taxon>
        <taxon>Plasticicumulans</taxon>
    </lineage>
</organism>
<dbReference type="InterPro" id="IPR036388">
    <property type="entry name" value="WH-like_DNA-bd_sf"/>
</dbReference>
<evidence type="ECO:0000256" key="10">
    <source>
        <dbReference type="ARBA" id="ARBA00023204"/>
    </source>
</evidence>
<dbReference type="Proteomes" id="UP000246569">
    <property type="component" value="Unassembled WGS sequence"/>
</dbReference>
<keyword evidence="3 12" id="KW-0235">DNA replication</keyword>